<dbReference type="KEGG" id="tet:TTHERM_00488240"/>
<sequence length="610" mass="71354">MGVIHFDLFSSEFYFNLDGKHYQKGTIQDPSTNLFQTINLNITECTNPQLKDYNCLDFSKISNYSLVLDNSNNIISQLYINIYGCLDIDEIKTTIPNNCANQREIDAVINGNQASLTLQLKTQQYNASSQQIQINYRQLEIYSISNQFILSSFKTQKQDTEVKQGLLFQEQQYYSFPIQYDQILYNFDRKTSLEAGLGPFNQVIIRLDEIVQFTQIQYPTIIQILALVNSFAAVVMVTRILGRLLSQNLIKEDIFILILRNLFQEKCLEILKNSKFISEKGTLTQILRKQKEEEEKDEVVAFDPEEKENKTNLLVPNFQSKFLQKREASNFSFDNSSSFQKNKYSFDEEKEQKDLSKINNNNNLFSISPKILNVKQKKTLNLINFEKFDMISQNESFTTTQQIDNSRMSSLQKKQSISQTKLLKKQQNQPKNNYKNEPKVQENKDLSQIISQRLKVIKCNSIKKLIQNTIFKFKCIKVKEFLQSKGLQQKQLNQIRLEAQKSINIYELYKDIIYLKKAVSMILSLDQMAALQFVGLTNDFMKLDLDEKNLRISYEKEKKKLSHFEKQYLIQQCEELQISQIESFIAKCQENSDLTEIDQRIISSIYKKQL</sequence>
<feature type="region of interest" description="Disordered" evidence="1">
    <location>
        <begin position="419"/>
        <end position="440"/>
    </location>
</feature>
<reference evidence="2" key="1">
    <citation type="submission" date="2008-09" db="EMBL/GenBank/DDBJ databases">
        <authorList>
            <person name="Eisen J.A."/>
            <person name="Wu M."/>
            <person name="Wu D."/>
            <person name="Nierman W.C."/>
            <person name="Orias E."/>
            <person name="Delcher A.L."/>
            <person name="Salzberg S.L."/>
        </authorList>
    </citation>
    <scope>NUCLEOTIDE SEQUENCE</scope>
    <source>
        <strain evidence="2">SB210</strain>
    </source>
</reference>
<reference evidence="2" key="2">
    <citation type="submission" date="2014-02" db="EMBL/GenBank/DDBJ databases">
        <title>Annotation update of Tetrahymena thermophila SB210.</title>
        <authorList>
            <person name="Bidwell S."/>
            <person name="Michalis H.M."/>
            <person name="Zafar N."/>
            <person name="Joardar V."/>
            <person name="Miao W."/>
            <person name="Russ C."/>
            <person name="Eisen J."/>
            <person name="Wu M."/>
            <person name="Wu D."/>
            <person name="Nierman W."/>
            <person name="Orias E."/>
            <person name="Delcher A."/>
            <person name="Salzberg S."/>
            <person name="Coyne R."/>
        </authorList>
    </citation>
    <scope>NUCLEOTIDE SEQUENCE</scope>
    <source>
        <strain evidence="2">SB210</strain>
    </source>
</reference>
<proteinExistence type="predicted"/>
<dbReference type="RefSeq" id="XP_001016799.2">
    <property type="nucleotide sequence ID" value="XM_001016799.2"/>
</dbReference>
<organism evidence="2 3">
    <name type="scientific">Tetrahymena thermophila (strain SB210)</name>
    <dbReference type="NCBI Taxonomy" id="312017"/>
    <lineage>
        <taxon>Eukaryota</taxon>
        <taxon>Sar</taxon>
        <taxon>Alveolata</taxon>
        <taxon>Ciliophora</taxon>
        <taxon>Intramacronucleata</taxon>
        <taxon>Oligohymenophorea</taxon>
        <taxon>Hymenostomatida</taxon>
        <taxon>Tetrahymenina</taxon>
        <taxon>Tetrahymenidae</taxon>
        <taxon>Tetrahymena</taxon>
    </lineage>
</organism>
<dbReference type="AlphaFoldDB" id="Q23JF0"/>
<gene>
    <name evidence="2" type="ORF">TTHERM_00488240</name>
</gene>
<dbReference type="InParanoid" id="Q23JF0"/>
<keyword evidence="3" id="KW-1185">Reference proteome</keyword>
<protein>
    <recommendedName>
        <fullName evidence="4">AMP-binding enzyme family protein</fullName>
    </recommendedName>
</protein>
<evidence type="ECO:0000313" key="3">
    <source>
        <dbReference type="Proteomes" id="UP000009168"/>
    </source>
</evidence>
<name>Q23JF0_TETTS</name>
<feature type="compositionally biased region" description="Low complexity" evidence="1">
    <location>
        <begin position="419"/>
        <end position="433"/>
    </location>
</feature>
<dbReference type="Proteomes" id="UP000009168">
    <property type="component" value="Unassembled WGS sequence"/>
</dbReference>
<dbReference type="GeneID" id="7846910"/>
<evidence type="ECO:0000313" key="2">
    <source>
        <dbReference type="EMBL" id="EAR96554.2"/>
    </source>
</evidence>
<dbReference type="HOGENOM" id="CLU_013044_1_1_1"/>
<accession>Q23JF0</accession>
<dbReference type="OrthoDB" id="302623at2759"/>
<evidence type="ECO:0000256" key="1">
    <source>
        <dbReference type="SAM" id="MobiDB-lite"/>
    </source>
</evidence>
<dbReference type="EMBL" id="GG662691">
    <property type="protein sequence ID" value="EAR96554.2"/>
    <property type="molecule type" value="Genomic_DNA"/>
</dbReference>
<evidence type="ECO:0008006" key="4">
    <source>
        <dbReference type="Google" id="ProtNLM"/>
    </source>
</evidence>